<dbReference type="GO" id="GO:0008237">
    <property type="term" value="F:metallopeptidase activity"/>
    <property type="evidence" value="ECO:0007669"/>
    <property type="project" value="UniProtKB-KW"/>
</dbReference>
<evidence type="ECO:0000256" key="6">
    <source>
        <dbReference type="ARBA" id="ARBA00022833"/>
    </source>
</evidence>
<comment type="similarity">
    <text evidence="1">Belongs to the peptidase M43B family.</text>
</comment>
<dbReference type="Proteomes" id="UP000248745">
    <property type="component" value="Unassembled WGS sequence"/>
</dbReference>
<dbReference type="InterPro" id="IPR008754">
    <property type="entry name" value="Peptidase_M43"/>
</dbReference>
<evidence type="ECO:0000256" key="2">
    <source>
        <dbReference type="ARBA" id="ARBA00022670"/>
    </source>
</evidence>
<evidence type="ECO:0000313" key="12">
    <source>
        <dbReference type="Proteomes" id="UP000248745"/>
    </source>
</evidence>
<dbReference type="PANTHER" id="PTHR47466:SF1">
    <property type="entry name" value="METALLOPROTEASE MEP1 (AFU_ORTHOLOGUE AFUA_1G07730)-RELATED"/>
    <property type="match status" value="1"/>
</dbReference>
<dbReference type="GO" id="GO:0046872">
    <property type="term" value="F:metal ion binding"/>
    <property type="evidence" value="ECO:0007669"/>
    <property type="project" value="UniProtKB-KW"/>
</dbReference>
<dbReference type="InterPro" id="IPR013783">
    <property type="entry name" value="Ig-like_fold"/>
</dbReference>
<dbReference type="InterPro" id="IPR024079">
    <property type="entry name" value="MetalloPept_cat_dom_sf"/>
</dbReference>
<reference evidence="11 12" key="1">
    <citation type="submission" date="2018-06" db="EMBL/GenBank/DDBJ databases">
        <title>Mucibacter soli gen. nov., sp. nov., a new member of the family Chitinophagaceae producing mucin.</title>
        <authorList>
            <person name="Kim M.-K."/>
            <person name="Park S."/>
            <person name="Kim T.-S."/>
            <person name="Joung Y."/>
            <person name="Han J.-H."/>
            <person name="Kim S.B."/>
        </authorList>
    </citation>
    <scope>NUCLEOTIDE SEQUENCE [LARGE SCALE GENOMIC DNA]</scope>
    <source>
        <strain evidence="11 12">R1-15</strain>
    </source>
</reference>
<evidence type="ECO:0000313" key="11">
    <source>
        <dbReference type="EMBL" id="PZF71163.1"/>
    </source>
</evidence>
<protein>
    <recommendedName>
        <fullName evidence="10">Fibronectin type-III domain-containing protein</fullName>
    </recommendedName>
</protein>
<feature type="chain" id="PRO_5015880973" description="Fibronectin type-III domain-containing protein" evidence="9">
    <location>
        <begin position="21"/>
        <end position="685"/>
    </location>
</feature>
<evidence type="ECO:0000259" key="10">
    <source>
        <dbReference type="PROSITE" id="PS50853"/>
    </source>
</evidence>
<dbReference type="InterPro" id="IPR045474">
    <property type="entry name" value="GEVED"/>
</dbReference>
<accession>A0A2W2BTN9</accession>
<comment type="caution">
    <text evidence="11">The sequence shown here is derived from an EMBL/GenBank/DDBJ whole genome shotgun (WGS) entry which is preliminary data.</text>
</comment>
<keyword evidence="7" id="KW-0482">Metalloprotease</keyword>
<dbReference type="SUPFAM" id="SSF55486">
    <property type="entry name" value="Metalloproteases ('zincins'), catalytic domain"/>
    <property type="match status" value="1"/>
</dbReference>
<dbReference type="PANTHER" id="PTHR47466">
    <property type="match status" value="1"/>
</dbReference>
<keyword evidence="5" id="KW-0378">Hydrolase</keyword>
<dbReference type="EMBL" id="QKTW01000026">
    <property type="protein sequence ID" value="PZF71163.1"/>
    <property type="molecule type" value="Genomic_DNA"/>
</dbReference>
<dbReference type="Pfam" id="PF05572">
    <property type="entry name" value="Peptidase_M43"/>
    <property type="match status" value="1"/>
</dbReference>
<feature type="signal peptide" evidence="9">
    <location>
        <begin position="1"/>
        <end position="20"/>
    </location>
</feature>
<evidence type="ECO:0000256" key="7">
    <source>
        <dbReference type="ARBA" id="ARBA00023049"/>
    </source>
</evidence>
<dbReference type="InterPro" id="IPR036116">
    <property type="entry name" value="FN3_sf"/>
</dbReference>
<keyword evidence="4 9" id="KW-0732">Signal</keyword>
<dbReference type="AlphaFoldDB" id="A0A2W2BTN9"/>
<evidence type="ECO:0000256" key="1">
    <source>
        <dbReference type="ARBA" id="ARBA00008721"/>
    </source>
</evidence>
<keyword evidence="12" id="KW-1185">Reference proteome</keyword>
<evidence type="ECO:0000256" key="5">
    <source>
        <dbReference type="ARBA" id="ARBA00022801"/>
    </source>
</evidence>
<sequence>MVQKLLIVFLLVLSTFNLRAQEICGFDDVQSRMKVTDTAYRKYVENFERQWAELNRLKQNSRYVIDVNSDTVYEIPIVVHVIHTGGAPGSQDNPSDAQITAWIDYLNEVYATTYFAYPGPSNGGTYIPIRFTLAKRTATCDSTNGIVHFDASNNAAYVANGLNLSGTTGVDESVVLGWSRWDPNMYYNIYVVNKIDGADGYSGSYIAGYAYFAGASTEVDGSFMLARVVAPGSTTLPHEMGHALGLFHTFEGSGGTNCPANDDCTTDNDAVCDTEPCMRSFGSSCPSNNNVNPCTGVNYQSVQYNIMSYGNCRNQFTPGQRDRALLQLKTLRVAQLRSPTSIAPPVPVTAASCNPTPPPPNITDIGPANVTLANMSYISRGYKRDGNVGYIDNSCMYRATLNANSVNTLTVTTNDYVQNVVAYIDFNNDGQFSAAEMVMDHAGSTVPETHNATFTVPATATTDVPLRMRVLADYYQSSVPTSCAALDYGQGEDFGVSIQSIAPLPLVLQSLTAAPSQNEASVLVGWQTASETTLSDFVLERSEDASKFIVLENVKPHGFPTTYGYNDNAVQPGKRYYYRLRADNKNGTKDYSKVVTVMLHSTTGQLQVYPNPGTSEIKMKLPVAGSWQLLLKNALGQTVFTDVRVSGNNDEVHLSIPAMLPAGVYYLQTYHKETGQFYHTKWIKQ</sequence>
<organism evidence="11 12">
    <name type="scientific">Taibaiella soli</name>
    <dbReference type="NCBI Taxonomy" id="1649169"/>
    <lineage>
        <taxon>Bacteria</taxon>
        <taxon>Pseudomonadati</taxon>
        <taxon>Bacteroidota</taxon>
        <taxon>Chitinophagia</taxon>
        <taxon>Chitinophagales</taxon>
        <taxon>Chitinophagaceae</taxon>
        <taxon>Taibaiella</taxon>
    </lineage>
</organism>
<keyword evidence="2" id="KW-0645">Protease</keyword>
<dbReference type="RefSeq" id="WP_111000631.1">
    <property type="nucleotide sequence ID" value="NZ_QKTW01000026.1"/>
</dbReference>
<dbReference type="Gene3D" id="2.60.40.10">
    <property type="entry name" value="Immunoglobulins"/>
    <property type="match status" value="1"/>
</dbReference>
<evidence type="ECO:0000256" key="8">
    <source>
        <dbReference type="ARBA" id="ARBA00023157"/>
    </source>
</evidence>
<dbReference type="OrthoDB" id="6385856at2"/>
<evidence type="ECO:0000256" key="4">
    <source>
        <dbReference type="ARBA" id="ARBA00022729"/>
    </source>
</evidence>
<keyword evidence="3" id="KW-0479">Metal-binding</keyword>
<evidence type="ECO:0000256" key="3">
    <source>
        <dbReference type="ARBA" id="ARBA00022723"/>
    </source>
</evidence>
<dbReference type="SUPFAM" id="SSF49265">
    <property type="entry name" value="Fibronectin type III"/>
    <property type="match status" value="1"/>
</dbReference>
<feature type="domain" description="Fibronectin type-III" evidence="10">
    <location>
        <begin position="502"/>
        <end position="602"/>
    </location>
</feature>
<dbReference type="GO" id="GO:0006508">
    <property type="term" value="P:proteolysis"/>
    <property type="evidence" value="ECO:0007669"/>
    <property type="project" value="UniProtKB-KW"/>
</dbReference>
<dbReference type="PROSITE" id="PS50853">
    <property type="entry name" value="FN3"/>
    <property type="match status" value="1"/>
</dbReference>
<evidence type="ECO:0000256" key="9">
    <source>
        <dbReference type="SAM" id="SignalP"/>
    </source>
</evidence>
<name>A0A2W2BTN9_9BACT</name>
<dbReference type="Pfam" id="PF20009">
    <property type="entry name" value="GEVED"/>
    <property type="match status" value="1"/>
</dbReference>
<keyword evidence="8" id="KW-1015">Disulfide bond</keyword>
<gene>
    <name evidence="11" type="ORF">DN068_19500</name>
</gene>
<dbReference type="Gene3D" id="3.40.390.10">
    <property type="entry name" value="Collagenase (Catalytic Domain)"/>
    <property type="match status" value="1"/>
</dbReference>
<keyword evidence="6" id="KW-0862">Zinc</keyword>
<dbReference type="InterPro" id="IPR003961">
    <property type="entry name" value="FN3_dom"/>
</dbReference>
<proteinExistence type="inferred from homology"/>